<dbReference type="Pfam" id="PF00551">
    <property type="entry name" value="Formyl_trans_N"/>
    <property type="match status" value="1"/>
</dbReference>
<dbReference type="Proteomes" id="UP001500523">
    <property type="component" value="Unassembled WGS sequence"/>
</dbReference>
<evidence type="ECO:0000256" key="3">
    <source>
        <dbReference type="ARBA" id="ARBA00022755"/>
    </source>
</evidence>
<accession>A0ABP7E6K7</accession>
<reference evidence="9" key="1">
    <citation type="journal article" date="2019" name="Int. J. Syst. Evol. Microbiol.">
        <title>The Global Catalogue of Microorganisms (GCM) 10K type strain sequencing project: providing services to taxonomists for standard genome sequencing and annotation.</title>
        <authorList>
            <consortium name="The Broad Institute Genomics Platform"/>
            <consortium name="The Broad Institute Genome Sequencing Center for Infectious Disease"/>
            <person name="Wu L."/>
            <person name="Ma J."/>
        </authorList>
    </citation>
    <scope>NUCLEOTIDE SEQUENCE [LARGE SCALE GENOMIC DNA]</scope>
    <source>
        <strain evidence="9">JCM 17498</strain>
    </source>
</reference>
<dbReference type="InterPro" id="IPR002376">
    <property type="entry name" value="Formyl_transf_N"/>
</dbReference>
<feature type="binding site" evidence="6">
    <location>
        <position position="104"/>
    </location>
    <ligand>
        <name>(6R)-10-formyltetrahydrofolate</name>
        <dbReference type="ChEBI" id="CHEBI:195366"/>
    </ligand>
</feature>
<keyword evidence="2 6" id="KW-0808">Transferase</keyword>
<proteinExistence type="inferred from homology"/>
<dbReference type="InterPro" id="IPR001555">
    <property type="entry name" value="GART_AS"/>
</dbReference>
<dbReference type="InterPro" id="IPR004607">
    <property type="entry name" value="GART"/>
</dbReference>
<evidence type="ECO:0000256" key="5">
    <source>
        <dbReference type="ARBA" id="ARBA00047664"/>
    </source>
</evidence>
<evidence type="ECO:0000256" key="6">
    <source>
        <dbReference type="HAMAP-Rule" id="MF_01930"/>
    </source>
</evidence>
<name>A0ABP7E6K7_9SPHN</name>
<comment type="catalytic activity">
    <reaction evidence="5 6">
        <text>N(1)-(5-phospho-beta-D-ribosyl)glycinamide + (6R)-10-formyltetrahydrofolate = N(2)-formyl-N(1)-(5-phospho-beta-D-ribosyl)glycinamide + (6S)-5,6,7,8-tetrahydrofolate + H(+)</text>
        <dbReference type="Rhea" id="RHEA:15053"/>
        <dbReference type="ChEBI" id="CHEBI:15378"/>
        <dbReference type="ChEBI" id="CHEBI:57453"/>
        <dbReference type="ChEBI" id="CHEBI:143788"/>
        <dbReference type="ChEBI" id="CHEBI:147286"/>
        <dbReference type="ChEBI" id="CHEBI:195366"/>
        <dbReference type="EC" id="2.1.2.2"/>
    </reaction>
</comment>
<comment type="pathway">
    <text evidence="1 6">Purine metabolism; IMP biosynthesis via de novo pathway; N(2)-formyl-N(1)-(5-phospho-D-ribosyl)glycinamide from N(1)-(5-phospho-D-ribosyl)glycinamide (10-formyl THF route): step 1/1.</text>
</comment>
<dbReference type="Gene3D" id="3.40.50.170">
    <property type="entry name" value="Formyl transferase, N-terminal domain"/>
    <property type="match status" value="1"/>
</dbReference>
<evidence type="ECO:0000313" key="8">
    <source>
        <dbReference type="EMBL" id="GAA3714124.1"/>
    </source>
</evidence>
<feature type="binding site" evidence="6">
    <location>
        <begin position="14"/>
        <end position="16"/>
    </location>
    <ligand>
        <name>N(1)-(5-phospho-beta-D-ribosyl)glycinamide</name>
        <dbReference type="ChEBI" id="CHEBI:143788"/>
    </ligand>
</feature>
<dbReference type="PANTHER" id="PTHR43369">
    <property type="entry name" value="PHOSPHORIBOSYLGLYCINAMIDE FORMYLTRANSFERASE"/>
    <property type="match status" value="1"/>
</dbReference>
<keyword evidence="9" id="KW-1185">Reference proteome</keyword>
<dbReference type="HAMAP" id="MF_01930">
    <property type="entry name" value="PurN"/>
    <property type="match status" value="1"/>
</dbReference>
<dbReference type="RefSeq" id="WP_344693594.1">
    <property type="nucleotide sequence ID" value="NZ_BAABBF010000005.1"/>
</dbReference>
<dbReference type="PANTHER" id="PTHR43369:SF2">
    <property type="entry name" value="PHOSPHORIBOSYLGLYCINAMIDE FORMYLTRANSFERASE"/>
    <property type="match status" value="1"/>
</dbReference>
<dbReference type="PROSITE" id="PS00373">
    <property type="entry name" value="GART"/>
    <property type="match status" value="1"/>
</dbReference>
<feature type="active site" description="Proton donor" evidence="6">
    <location>
        <position position="106"/>
    </location>
</feature>
<gene>
    <name evidence="6" type="primary">purN</name>
    <name evidence="8" type="ORF">GCM10022268_23590</name>
</gene>
<comment type="caution">
    <text evidence="8">The sequence shown here is derived from an EMBL/GenBank/DDBJ whole genome shotgun (WGS) entry which is preliminary data.</text>
</comment>
<protein>
    <recommendedName>
        <fullName evidence="6">Phosphoribosylglycinamide formyltransferase</fullName>
        <ecNumber evidence="6">2.1.2.2</ecNumber>
    </recommendedName>
    <alternativeName>
        <fullName evidence="6">5'-phosphoribosylglycinamide transformylase</fullName>
    </alternativeName>
    <alternativeName>
        <fullName evidence="6">GAR transformylase</fullName>
        <shortName evidence="6">GART</shortName>
    </alternativeName>
</protein>
<dbReference type="SUPFAM" id="SSF142906">
    <property type="entry name" value="YjbR-like"/>
    <property type="match status" value="1"/>
</dbReference>
<dbReference type="CDD" id="cd08645">
    <property type="entry name" value="FMT_core_GART"/>
    <property type="match status" value="1"/>
</dbReference>
<comment type="function">
    <text evidence="6">Catalyzes the transfer of a formyl group from 10-formyltetrahydrofolate to 5-phospho-ribosyl-glycinamide (GAR), producing 5-phospho-ribosyl-N-formylglycinamide (FGAR) and tetrahydrofolate.</text>
</comment>
<evidence type="ECO:0000256" key="4">
    <source>
        <dbReference type="ARBA" id="ARBA00038440"/>
    </source>
</evidence>
<dbReference type="SUPFAM" id="SSF53328">
    <property type="entry name" value="Formyltransferase"/>
    <property type="match status" value="1"/>
</dbReference>
<evidence type="ECO:0000313" key="9">
    <source>
        <dbReference type="Proteomes" id="UP001500523"/>
    </source>
</evidence>
<dbReference type="EMBL" id="BAABBF010000005">
    <property type="protein sequence ID" value="GAA3714124.1"/>
    <property type="molecule type" value="Genomic_DNA"/>
</dbReference>
<feature type="binding site" evidence="6">
    <location>
        <position position="62"/>
    </location>
    <ligand>
        <name>(6R)-10-formyltetrahydrofolate</name>
        <dbReference type="ChEBI" id="CHEBI:195366"/>
    </ligand>
</feature>
<dbReference type="NCBIfam" id="TIGR00639">
    <property type="entry name" value="PurN"/>
    <property type="match status" value="1"/>
</dbReference>
<feature type="binding site" evidence="6">
    <location>
        <begin position="87"/>
        <end position="90"/>
    </location>
    <ligand>
        <name>(6R)-10-formyltetrahydrofolate</name>
        <dbReference type="ChEBI" id="CHEBI:195366"/>
    </ligand>
</feature>
<dbReference type="EC" id="2.1.2.2" evidence="6"/>
<feature type="domain" description="Formyl transferase N-terminal" evidence="7">
    <location>
        <begin position="6"/>
        <end position="178"/>
    </location>
</feature>
<organism evidence="8 9">
    <name type="scientific">Sphingomonas cynarae</name>
    <dbReference type="NCBI Taxonomy" id="930197"/>
    <lineage>
        <taxon>Bacteria</taxon>
        <taxon>Pseudomonadati</taxon>
        <taxon>Pseudomonadota</taxon>
        <taxon>Alphaproteobacteria</taxon>
        <taxon>Sphingomonadales</taxon>
        <taxon>Sphingomonadaceae</taxon>
        <taxon>Sphingomonas</taxon>
    </lineage>
</organism>
<feature type="site" description="Raises pKa of active site His" evidence="6">
    <location>
        <position position="142"/>
    </location>
</feature>
<evidence type="ECO:0000256" key="2">
    <source>
        <dbReference type="ARBA" id="ARBA00022679"/>
    </source>
</evidence>
<dbReference type="InterPro" id="IPR038056">
    <property type="entry name" value="YjbR-like_sf"/>
</dbReference>
<evidence type="ECO:0000259" key="7">
    <source>
        <dbReference type="Pfam" id="PF00551"/>
    </source>
</evidence>
<comment type="similarity">
    <text evidence="4 6">Belongs to the GART family.</text>
</comment>
<keyword evidence="3 6" id="KW-0658">Purine biosynthesis</keyword>
<sequence>MSNEAVAILISGRGSNMISLVKQASGYRVALVASDKPEAAGLVWAAAHGLATWSLSPKGIGKAAYEARLDAALHEAGIGTIALAGYMRLLSDDFVARWRGRIVNIHPSLLPLYKGLDTHARAIEAGDAEAGCSVHVVTEELDGGKVLGQSRVPILPNDDADKLAARVLAAEHALYPRILSEFVMTPFDHVRDVALTLPETEELIGKSVFTVASEAFVKFDGDATMLVRSIEDDAAGSTKWVSIDLTGDIDWAAVEDRIARSWELTAPADLLEAGGR</sequence>
<dbReference type="InterPro" id="IPR036477">
    <property type="entry name" value="Formyl_transf_N_sf"/>
</dbReference>
<evidence type="ECO:0000256" key="1">
    <source>
        <dbReference type="ARBA" id="ARBA00005054"/>
    </source>
</evidence>